<sequence>MAIPLSPTTATALPSNLRNNIYSSLLSSGGIRNIETTLTQLLQTTGFQASLRAYITDLFRTGQATTANEAYALAMERVRECVVEEGEDKEKERKKKKVNGGVNGGGEDEGSGSGSGSEVVELRLPREIVVEGTKCVRRELEKVVQIDVE</sequence>
<dbReference type="EMBL" id="RZGK01000003">
    <property type="protein sequence ID" value="KAF9700817.1"/>
    <property type="molecule type" value="Genomic_DNA"/>
</dbReference>
<organism evidence="2 3">
    <name type="scientific">Ascochyta lentis</name>
    <dbReference type="NCBI Taxonomy" id="205686"/>
    <lineage>
        <taxon>Eukaryota</taxon>
        <taxon>Fungi</taxon>
        <taxon>Dikarya</taxon>
        <taxon>Ascomycota</taxon>
        <taxon>Pezizomycotina</taxon>
        <taxon>Dothideomycetes</taxon>
        <taxon>Pleosporomycetidae</taxon>
        <taxon>Pleosporales</taxon>
        <taxon>Pleosporineae</taxon>
        <taxon>Didymellaceae</taxon>
        <taxon>Ascochyta</taxon>
    </lineage>
</organism>
<accession>A0A8H7JD11</accession>
<feature type="compositionally biased region" description="Gly residues" evidence="1">
    <location>
        <begin position="101"/>
        <end position="115"/>
    </location>
</feature>
<keyword evidence="3" id="KW-1185">Reference proteome</keyword>
<feature type="region of interest" description="Disordered" evidence="1">
    <location>
        <begin position="84"/>
        <end position="118"/>
    </location>
</feature>
<comment type="caution">
    <text evidence="2">The sequence shown here is derived from an EMBL/GenBank/DDBJ whole genome shotgun (WGS) entry which is preliminary data.</text>
</comment>
<reference evidence="2" key="1">
    <citation type="submission" date="2018-12" db="EMBL/GenBank/DDBJ databases">
        <authorList>
            <person name="Syme R.A."/>
            <person name="Farfan-Caceres L."/>
            <person name="Lichtenzveig J."/>
        </authorList>
    </citation>
    <scope>NUCLEOTIDE SEQUENCE</scope>
    <source>
        <strain evidence="2">Al4</strain>
    </source>
</reference>
<dbReference type="AlphaFoldDB" id="A0A8H7JD11"/>
<gene>
    <name evidence="2" type="ORF">EKO04_001935</name>
</gene>
<evidence type="ECO:0000256" key="1">
    <source>
        <dbReference type="SAM" id="MobiDB-lite"/>
    </source>
</evidence>
<proteinExistence type="predicted"/>
<protein>
    <submittedName>
        <fullName evidence="2">Uncharacterized protein</fullName>
    </submittedName>
</protein>
<evidence type="ECO:0000313" key="2">
    <source>
        <dbReference type="EMBL" id="KAF9700817.1"/>
    </source>
</evidence>
<reference evidence="2" key="2">
    <citation type="submission" date="2020-09" db="EMBL/GenBank/DDBJ databases">
        <title>Reference genome assembly for Australian Ascochyta lentis isolate Al4.</title>
        <authorList>
            <person name="Lee R.C."/>
            <person name="Farfan-Caceres L.M."/>
            <person name="Debler J.W."/>
            <person name="Williams A.H."/>
            <person name="Henares B.M."/>
        </authorList>
    </citation>
    <scope>NUCLEOTIDE SEQUENCE</scope>
    <source>
        <strain evidence="2">Al4</strain>
    </source>
</reference>
<dbReference type="OrthoDB" id="5355007at2759"/>
<name>A0A8H7JD11_9PLEO</name>
<evidence type="ECO:0000313" key="3">
    <source>
        <dbReference type="Proteomes" id="UP000651452"/>
    </source>
</evidence>
<dbReference type="Proteomes" id="UP000651452">
    <property type="component" value="Unassembled WGS sequence"/>
</dbReference>